<accession>Q2CD94</accession>
<dbReference type="GO" id="GO:0055085">
    <property type="term" value="P:transmembrane transport"/>
    <property type="evidence" value="ECO:0007669"/>
    <property type="project" value="TreeGrafter"/>
</dbReference>
<comment type="caution">
    <text evidence="8">The sequence shown here is derived from an EMBL/GenBank/DDBJ whole genome shotgun (WGS) entry which is preliminary data.</text>
</comment>
<dbReference type="STRING" id="314256.OG2516_06352"/>
<proteinExistence type="inferred from homology"/>
<feature type="transmembrane region" description="Helical" evidence="7">
    <location>
        <begin position="229"/>
        <end position="255"/>
    </location>
</feature>
<feature type="transmembrane region" description="Helical" evidence="7">
    <location>
        <begin position="148"/>
        <end position="166"/>
    </location>
</feature>
<comment type="similarity">
    <text evidence="2">Belongs to the autoinducer-2 exporter (AI-2E) (TC 2.A.86) family.</text>
</comment>
<dbReference type="OrthoDB" id="9799225at2"/>
<evidence type="ECO:0000256" key="5">
    <source>
        <dbReference type="ARBA" id="ARBA00023136"/>
    </source>
</evidence>
<gene>
    <name evidence="8" type="ORF">OG2516_06352</name>
</gene>
<dbReference type="Pfam" id="PF01594">
    <property type="entry name" value="AI-2E_transport"/>
    <property type="match status" value="1"/>
</dbReference>
<dbReference type="EMBL" id="AAOT01000024">
    <property type="protein sequence ID" value="EAR50696.1"/>
    <property type="molecule type" value="Genomic_DNA"/>
</dbReference>
<dbReference type="HOGENOM" id="CLU_031275_0_3_5"/>
<feature type="transmembrane region" description="Helical" evidence="7">
    <location>
        <begin position="305"/>
        <end position="332"/>
    </location>
</feature>
<name>Q2CD94_OCEGH</name>
<evidence type="ECO:0000256" key="4">
    <source>
        <dbReference type="ARBA" id="ARBA00022989"/>
    </source>
</evidence>
<evidence type="ECO:0000256" key="3">
    <source>
        <dbReference type="ARBA" id="ARBA00022692"/>
    </source>
</evidence>
<dbReference type="GO" id="GO:0016020">
    <property type="term" value="C:membrane"/>
    <property type="evidence" value="ECO:0007669"/>
    <property type="project" value="UniProtKB-SubCell"/>
</dbReference>
<protein>
    <recommendedName>
        <fullName evidence="10">AI-2E family transporter</fullName>
    </recommendedName>
</protein>
<evidence type="ECO:0000256" key="7">
    <source>
        <dbReference type="SAM" id="Phobius"/>
    </source>
</evidence>
<keyword evidence="3 7" id="KW-0812">Transmembrane</keyword>
<comment type="subcellular location">
    <subcellularLocation>
        <location evidence="1">Membrane</location>
        <topology evidence="1">Multi-pass membrane protein</topology>
    </subcellularLocation>
</comment>
<sequence>MRQPQPIDTLRNSLLALMAVILVGLALQVTKPVMVPVTLALFIALVVSPVEDRIASLFPRNVRWPGLLAAMAVILAVFATFISVIWIGARRIGGALSGVPGRINQYIREANLEERTMFGADIEQLASMVSDRGIAFASGLATRVLNSASTMVLTLALTVFLVLLMLTEAPRAAKKLEAVSEAEETSRWKNAIRVIARKLRLYLMARAALGALTAVCYVAWLWFNDVPLLLVWGLLVFLFSFVPNLGSVLSGLLPVSYALLTGEGGNIWLIIVGLLVIEQVIGNFVDPHVQGGQVSLSPLVILLSVIFWGWLWGPLGALLGVPVMIAVVVAAAHLEPMRPLALFLSDQSDMAGLDRVALDLPEIEGKPPPPAPGPGEERAG</sequence>
<reference evidence="8 9" key="1">
    <citation type="journal article" date="2010" name="J. Bacteriol.">
        <title>Genome sequences of Oceanicola granulosus HTCC2516(T) and Oceanicola batsensis HTCC2597(TDelta).</title>
        <authorList>
            <person name="Thrash J.C."/>
            <person name="Cho J.C."/>
            <person name="Vergin K.L."/>
            <person name="Giovannoni S.J."/>
        </authorList>
    </citation>
    <scope>NUCLEOTIDE SEQUENCE [LARGE SCALE GENOMIC DNA]</scope>
    <source>
        <strain evidence="9">ATCC BAA-861 / DSM 15982 / KCTC 12143 / HTCC2516</strain>
    </source>
</reference>
<evidence type="ECO:0000313" key="9">
    <source>
        <dbReference type="Proteomes" id="UP000003635"/>
    </source>
</evidence>
<dbReference type="PANTHER" id="PTHR21716">
    <property type="entry name" value="TRANSMEMBRANE PROTEIN"/>
    <property type="match status" value="1"/>
</dbReference>
<feature type="region of interest" description="Disordered" evidence="6">
    <location>
        <begin position="359"/>
        <end position="380"/>
    </location>
</feature>
<keyword evidence="5 7" id="KW-0472">Membrane</keyword>
<evidence type="ECO:0000256" key="1">
    <source>
        <dbReference type="ARBA" id="ARBA00004141"/>
    </source>
</evidence>
<feature type="transmembrane region" description="Helical" evidence="7">
    <location>
        <begin position="67"/>
        <end position="89"/>
    </location>
</feature>
<organism evidence="8 9">
    <name type="scientific">Oceanicola granulosus (strain ATCC BAA-861 / DSM 15982 / KCTC 12143 / HTCC2516)</name>
    <dbReference type="NCBI Taxonomy" id="314256"/>
    <lineage>
        <taxon>Bacteria</taxon>
        <taxon>Pseudomonadati</taxon>
        <taxon>Pseudomonadota</taxon>
        <taxon>Alphaproteobacteria</taxon>
        <taxon>Rhodobacterales</taxon>
        <taxon>Roseobacteraceae</taxon>
        <taxon>Oceanicola</taxon>
    </lineage>
</organism>
<keyword evidence="4 7" id="KW-1133">Transmembrane helix</keyword>
<dbReference type="RefSeq" id="WP_007254797.1">
    <property type="nucleotide sequence ID" value="NZ_CH724107.1"/>
</dbReference>
<dbReference type="Proteomes" id="UP000003635">
    <property type="component" value="Unassembled WGS sequence"/>
</dbReference>
<evidence type="ECO:0000256" key="6">
    <source>
        <dbReference type="SAM" id="MobiDB-lite"/>
    </source>
</evidence>
<dbReference type="InterPro" id="IPR002549">
    <property type="entry name" value="AI-2E-like"/>
</dbReference>
<dbReference type="PANTHER" id="PTHR21716:SF64">
    <property type="entry name" value="AI-2 TRANSPORT PROTEIN TQSA"/>
    <property type="match status" value="1"/>
</dbReference>
<feature type="transmembrane region" description="Helical" evidence="7">
    <location>
        <begin position="203"/>
        <end position="223"/>
    </location>
</feature>
<feature type="transmembrane region" description="Helical" evidence="7">
    <location>
        <begin position="12"/>
        <end position="29"/>
    </location>
</feature>
<evidence type="ECO:0000256" key="2">
    <source>
        <dbReference type="ARBA" id="ARBA00009773"/>
    </source>
</evidence>
<keyword evidence="9" id="KW-1185">Reference proteome</keyword>
<evidence type="ECO:0000313" key="8">
    <source>
        <dbReference type="EMBL" id="EAR50696.1"/>
    </source>
</evidence>
<dbReference type="eggNOG" id="COG0628">
    <property type="taxonomic scope" value="Bacteria"/>
</dbReference>
<dbReference type="AlphaFoldDB" id="Q2CD94"/>
<evidence type="ECO:0008006" key="10">
    <source>
        <dbReference type="Google" id="ProtNLM"/>
    </source>
</evidence>
<feature type="transmembrane region" description="Helical" evidence="7">
    <location>
        <begin position="35"/>
        <end position="55"/>
    </location>
</feature>